<keyword evidence="7 9" id="KW-0472">Membrane</keyword>
<comment type="function">
    <text evidence="9">Converts heme B (protoheme IX) to heme O by substitution of the vinyl group on carbon 2 of heme B porphyrin ring with a hydroxyethyl farnesyl side group.</text>
</comment>
<sequence>MMKTAAPALSRLESLFGDLLELSKARLSFLVLVTTFVGFMVGWQGPMDYVLLSATLLGTALCAAGAAALNQWWERDLDSLMKRTRNRPLPGRRMHPQDALLFGLFFSLAGLLVLALFTNYRAAFLAFATIAIYVLVYTPMKRMSSLNTLVGAIPGALPPLIGWIAARGVYDLEGSLLFAILWFWQMPHFLAIAWMYREDYANAGCVMLSGSDESGEMTSRQAFLYALCLLMVSLLPAILFFNTAVYFFGALILGAAFAGCALHFMLRRDRPSARLLFLASIAYLPLLLGLLLVTQR</sequence>
<dbReference type="PANTHER" id="PTHR43448">
    <property type="entry name" value="PROTOHEME IX FARNESYLTRANSFERASE, MITOCHONDRIAL"/>
    <property type="match status" value="1"/>
</dbReference>
<dbReference type="FunFam" id="1.10.357.140:FF:000006">
    <property type="entry name" value="Protoheme IX farnesyltransferase, mitochondrial"/>
    <property type="match status" value="1"/>
</dbReference>
<dbReference type="InterPro" id="IPR006369">
    <property type="entry name" value="Protohaem_IX_farnesylTrfase"/>
</dbReference>
<accession>A0A146G557</accession>
<evidence type="ECO:0000256" key="4">
    <source>
        <dbReference type="ARBA" id="ARBA00022692"/>
    </source>
</evidence>
<evidence type="ECO:0000256" key="6">
    <source>
        <dbReference type="ARBA" id="ARBA00023133"/>
    </source>
</evidence>
<proteinExistence type="inferred from homology"/>
<feature type="transmembrane region" description="Helical" evidence="9">
    <location>
        <begin position="49"/>
        <end position="73"/>
    </location>
</feature>
<evidence type="ECO:0000256" key="3">
    <source>
        <dbReference type="ARBA" id="ARBA00022679"/>
    </source>
</evidence>
<comment type="miscellaneous">
    <text evidence="9">Carbon 2 of the heme B porphyrin ring is defined according to the Fischer nomenclature.</text>
</comment>
<dbReference type="PROSITE" id="PS00943">
    <property type="entry name" value="UBIA"/>
    <property type="match status" value="1"/>
</dbReference>
<evidence type="ECO:0000256" key="8">
    <source>
        <dbReference type="ARBA" id="ARBA00047690"/>
    </source>
</evidence>
<dbReference type="InterPro" id="IPR000537">
    <property type="entry name" value="UbiA_prenyltransferase"/>
</dbReference>
<keyword evidence="11" id="KW-1185">Reference proteome</keyword>
<evidence type="ECO:0000256" key="2">
    <source>
        <dbReference type="ARBA" id="ARBA00022475"/>
    </source>
</evidence>
<evidence type="ECO:0000313" key="11">
    <source>
        <dbReference type="Proteomes" id="UP000076023"/>
    </source>
</evidence>
<feature type="transmembrane region" description="Helical" evidence="9">
    <location>
        <begin position="247"/>
        <end position="266"/>
    </location>
</feature>
<dbReference type="GO" id="GO:0008495">
    <property type="term" value="F:protoheme IX farnesyltransferase activity"/>
    <property type="evidence" value="ECO:0007669"/>
    <property type="project" value="UniProtKB-UniRule"/>
</dbReference>
<name>A0A146G557_TERSA</name>
<evidence type="ECO:0000256" key="5">
    <source>
        <dbReference type="ARBA" id="ARBA00022989"/>
    </source>
</evidence>
<feature type="transmembrane region" description="Helical" evidence="9">
    <location>
        <begin position="99"/>
        <end position="117"/>
    </location>
</feature>
<dbReference type="Pfam" id="PF01040">
    <property type="entry name" value="UbiA"/>
    <property type="match status" value="1"/>
</dbReference>
<feature type="transmembrane region" description="Helical" evidence="9">
    <location>
        <begin position="176"/>
        <end position="196"/>
    </location>
</feature>
<keyword evidence="5 9" id="KW-1133">Transmembrane helix</keyword>
<feature type="transmembrane region" description="Helical" evidence="9">
    <location>
        <begin position="25"/>
        <end position="43"/>
    </location>
</feature>
<dbReference type="GO" id="GO:0005886">
    <property type="term" value="C:plasma membrane"/>
    <property type="evidence" value="ECO:0007669"/>
    <property type="project" value="UniProtKB-SubCell"/>
</dbReference>
<dbReference type="EC" id="2.5.1.141" evidence="9"/>
<feature type="transmembrane region" description="Helical" evidence="9">
    <location>
        <begin position="149"/>
        <end position="170"/>
    </location>
</feature>
<organism evidence="10 11">
    <name type="scientific">Terrimicrobium sacchariphilum</name>
    <dbReference type="NCBI Taxonomy" id="690879"/>
    <lineage>
        <taxon>Bacteria</taxon>
        <taxon>Pseudomonadati</taxon>
        <taxon>Verrucomicrobiota</taxon>
        <taxon>Terrimicrobiia</taxon>
        <taxon>Terrimicrobiales</taxon>
        <taxon>Terrimicrobiaceae</taxon>
        <taxon>Terrimicrobium</taxon>
    </lineage>
</organism>
<dbReference type="RefSeq" id="WP_075078740.1">
    <property type="nucleotide sequence ID" value="NZ_BDCO01000002.1"/>
</dbReference>
<keyword evidence="6 9" id="KW-0350">Heme biosynthesis</keyword>
<dbReference type="FunCoup" id="A0A146G557">
    <property type="interactions" value="381"/>
</dbReference>
<dbReference type="OrthoDB" id="9814417at2"/>
<feature type="transmembrane region" description="Helical" evidence="9">
    <location>
        <begin position="273"/>
        <end position="293"/>
    </location>
</feature>
<dbReference type="Gene3D" id="1.10.357.140">
    <property type="entry name" value="UbiA prenyltransferase"/>
    <property type="match status" value="1"/>
</dbReference>
<reference evidence="11" key="1">
    <citation type="journal article" date="2017" name="Genome Announc.">
        <title>Draft Genome Sequence of Terrimicrobium sacchariphilum NM-5T, a Facultative Anaerobic Soil Bacterium of the Class Spartobacteria.</title>
        <authorList>
            <person name="Qiu Y.L."/>
            <person name="Tourlousse D.M."/>
            <person name="Matsuura N."/>
            <person name="Ohashi A."/>
            <person name="Sekiguchi Y."/>
        </authorList>
    </citation>
    <scope>NUCLEOTIDE SEQUENCE [LARGE SCALE GENOMIC DNA]</scope>
    <source>
        <strain evidence="11">NM-5</strain>
    </source>
</reference>
<dbReference type="HAMAP" id="MF_00154">
    <property type="entry name" value="CyoE_CtaB"/>
    <property type="match status" value="1"/>
</dbReference>
<evidence type="ECO:0000256" key="1">
    <source>
        <dbReference type="ARBA" id="ARBA00004141"/>
    </source>
</evidence>
<dbReference type="CDD" id="cd13957">
    <property type="entry name" value="PT_UbiA_Cox10"/>
    <property type="match status" value="1"/>
</dbReference>
<dbReference type="InterPro" id="IPR044878">
    <property type="entry name" value="UbiA_sf"/>
</dbReference>
<dbReference type="InParanoid" id="A0A146G557"/>
<comment type="pathway">
    <text evidence="9">Porphyrin-containing compound metabolism; heme O biosynthesis; heme O from protoheme: step 1/1.</text>
</comment>
<dbReference type="PANTHER" id="PTHR43448:SF2">
    <property type="entry name" value="PROTOHEME IX FARNESYLTRANSFERASE, MITOCHONDRIAL"/>
    <property type="match status" value="1"/>
</dbReference>
<dbReference type="STRING" id="690879.TSACC_21352"/>
<evidence type="ECO:0000256" key="7">
    <source>
        <dbReference type="ARBA" id="ARBA00023136"/>
    </source>
</evidence>
<dbReference type="EMBL" id="BDCO01000002">
    <property type="protein sequence ID" value="GAT32949.1"/>
    <property type="molecule type" value="Genomic_DNA"/>
</dbReference>
<dbReference type="NCBIfam" id="TIGR01473">
    <property type="entry name" value="cyoE_ctaB"/>
    <property type="match status" value="1"/>
</dbReference>
<dbReference type="Proteomes" id="UP000076023">
    <property type="component" value="Unassembled WGS sequence"/>
</dbReference>
<comment type="catalytic activity">
    <reaction evidence="8 9">
        <text>heme b + (2E,6E)-farnesyl diphosphate + H2O = Fe(II)-heme o + diphosphate</text>
        <dbReference type="Rhea" id="RHEA:28070"/>
        <dbReference type="ChEBI" id="CHEBI:15377"/>
        <dbReference type="ChEBI" id="CHEBI:33019"/>
        <dbReference type="ChEBI" id="CHEBI:60344"/>
        <dbReference type="ChEBI" id="CHEBI:60530"/>
        <dbReference type="ChEBI" id="CHEBI:175763"/>
        <dbReference type="EC" id="2.5.1.141"/>
    </reaction>
</comment>
<keyword evidence="3 9" id="KW-0808">Transferase</keyword>
<evidence type="ECO:0000313" key="10">
    <source>
        <dbReference type="EMBL" id="GAT32949.1"/>
    </source>
</evidence>
<dbReference type="GO" id="GO:0048034">
    <property type="term" value="P:heme O biosynthetic process"/>
    <property type="evidence" value="ECO:0007669"/>
    <property type="project" value="UniProtKB-UniRule"/>
</dbReference>
<keyword evidence="2 9" id="KW-1003">Cell membrane</keyword>
<comment type="subcellular location">
    <subcellularLocation>
        <location evidence="9">Cell membrane</location>
        <topology evidence="9">Multi-pass membrane protein</topology>
    </subcellularLocation>
    <subcellularLocation>
        <location evidence="1">Membrane</location>
        <topology evidence="1">Multi-pass membrane protein</topology>
    </subcellularLocation>
</comment>
<comment type="similarity">
    <text evidence="9">Belongs to the UbiA prenyltransferase family. Protoheme IX farnesyltransferase subfamily.</text>
</comment>
<keyword evidence="4 9" id="KW-0812">Transmembrane</keyword>
<dbReference type="AlphaFoldDB" id="A0A146G557"/>
<comment type="caution">
    <text evidence="10">The sequence shown here is derived from an EMBL/GenBank/DDBJ whole genome shotgun (WGS) entry which is preliminary data.</text>
</comment>
<feature type="transmembrane region" description="Helical" evidence="9">
    <location>
        <begin position="123"/>
        <end position="140"/>
    </location>
</feature>
<evidence type="ECO:0000256" key="9">
    <source>
        <dbReference type="HAMAP-Rule" id="MF_00154"/>
    </source>
</evidence>
<protein>
    <recommendedName>
        <fullName evidence="9">Protoheme IX farnesyltransferase</fullName>
        <ecNumber evidence="9">2.5.1.141</ecNumber>
    </recommendedName>
    <alternativeName>
        <fullName evidence="9">Heme B farnesyltransferase</fullName>
    </alternativeName>
    <alternativeName>
        <fullName evidence="9">Heme O synthase</fullName>
    </alternativeName>
</protein>
<gene>
    <name evidence="9" type="primary">ctaB</name>
    <name evidence="10" type="ORF">TSACC_21352</name>
</gene>
<dbReference type="InterPro" id="IPR030470">
    <property type="entry name" value="UbiA_prenylTrfase_CS"/>
</dbReference>
<feature type="transmembrane region" description="Helical" evidence="9">
    <location>
        <begin position="222"/>
        <end position="241"/>
    </location>
</feature>
<dbReference type="UniPathway" id="UPA00834">
    <property type="reaction ID" value="UER00712"/>
</dbReference>